<comment type="caution">
    <text evidence="2">The sequence shown here is derived from an EMBL/GenBank/DDBJ whole genome shotgun (WGS) entry which is preliminary data.</text>
</comment>
<protein>
    <submittedName>
        <fullName evidence="2">Uncharacterized protein</fullName>
    </submittedName>
</protein>
<name>A0A4U7B2E6_9PEZI</name>
<dbReference type="Proteomes" id="UP000308133">
    <property type="component" value="Unassembled WGS sequence"/>
</dbReference>
<dbReference type="InterPro" id="IPR036291">
    <property type="entry name" value="NAD(P)-bd_dom_sf"/>
</dbReference>
<dbReference type="PANTHER" id="PTHR42748:SF31">
    <property type="entry name" value="NMRA-LIKE DOMAIN-CONTAINING PROTEIN-RELATED"/>
    <property type="match status" value="1"/>
</dbReference>
<sequence length="305" mass="33147">MTPPTFLVVGATGNTGKGVVELLPQLLQSSPAFKDHRILALTRSKESAVAKHFASLPNVEVAEQNWTSINAEWLLKENVVRAFVASHNEPSQFADEAGVNYVVRISTVGAVVRPDSRAYYPRTHWAIENLLSGAEYAALHWTSLQPNAFLPTMVADVAAYIKTYRETGTHSAFTTMLPESVPVGLIDPIEVGAFAAHLLANEDTAPHNAKRYVLNGPEDITGAQFVQLIEDHVGSRPQDVKFSDASIIDYMASQATASAASVASIKYALRAMGQRLCKADTTSKEVLEMAPPKRTAMILEDMLRA</sequence>
<reference evidence="2 3" key="1">
    <citation type="submission" date="2018-02" db="EMBL/GenBank/DDBJ databases">
        <title>Draft genome sequences of Elsinoe sp., causing black scab on jojoba.</title>
        <authorList>
            <person name="Stodart B."/>
            <person name="Jeffress S."/>
            <person name="Ash G."/>
            <person name="Arun Chinnappa K."/>
        </authorList>
    </citation>
    <scope>NUCLEOTIDE SEQUENCE [LARGE SCALE GENOMIC DNA]</scope>
    <source>
        <strain evidence="2 3">Hillstone_2</strain>
    </source>
</reference>
<gene>
    <name evidence="2" type="ORF">C1H76_2377</name>
</gene>
<dbReference type="AlphaFoldDB" id="A0A4U7B2E6"/>
<evidence type="ECO:0000256" key="1">
    <source>
        <dbReference type="ARBA" id="ARBA00022857"/>
    </source>
</evidence>
<dbReference type="Gene3D" id="3.90.25.10">
    <property type="entry name" value="UDP-galactose 4-epimerase, domain 1"/>
    <property type="match status" value="1"/>
</dbReference>
<organism evidence="2 3">
    <name type="scientific">Elsinoe australis</name>
    <dbReference type="NCBI Taxonomy" id="40998"/>
    <lineage>
        <taxon>Eukaryota</taxon>
        <taxon>Fungi</taxon>
        <taxon>Dikarya</taxon>
        <taxon>Ascomycota</taxon>
        <taxon>Pezizomycotina</taxon>
        <taxon>Dothideomycetes</taxon>
        <taxon>Dothideomycetidae</taxon>
        <taxon>Myriangiales</taxon>
        <taxon>Elsinoaceae</taxon>
        <taxon>Elsinoe</taxon>
    </lineage>
</organism>
<accession>A0A4U7B2E6</accession>
<dbReference type="SUPFAM" id="SSF51735">
    <property type="entry name" value="NAD(P)-binding Rossmann-fold domains"/>
    <property type="match status" value="1"/>
</dbReference>
<dbReference type="GO" id="GO:0005634">
    <property type="term" value="C:nucleus"/>
    <property type="evidence" value="ECO:0007669"/>
    <property type="project" value="TreeGrafter"/>
</dbReference>
<dbReference type="EMBL" id="PTQR01000029">
    <property type="protein sequence ID" value="TKX25373.1"/>
    <property type="molecule type" value="Genomic_DNA"/>
</dbReference>
<dbReference type="PANTHER" id="PTHR42748">
    <property type="entry name" value="NITROGEN METABOLITE REPRESSION PROTEIN NMRA FAMILY MEMBER"/>
    <property type="match status" value="1"/>
</dbReference>
<dbReference type="Gene3D" id="3.40.50.720">
    <property type="entry name" value="NAD(P)-binding Rossmann-like Domain"/>
    <property type="match status" value="1"/>
</dbReference>
<proteinExistence type="predicted"/>
<dbReference type="InterPro" id="IPR051164">
    <property type="entry name" value="NmrA-like_oxidored"/>
</dbReference>
<evidence type="ECO:0000313" key="2">
    <source>
        <dbReference type="EMBL" id="TKX25373.1"/>
    </source>
</evidence>
<keyword evidence="1" id="KW-0521">NADP</keyword>
<evidence type="ECO:0000313" key="3">
    <source>
        <dbReference type="Proteomes" id="UP000308133"/>
    </source>
</evidence>